<evidence type="ECO:0000256" key="2">
    <source>
        <dbReference type="RuleBase" id="RU003357"/>
    </source>
</evidence>
<dbReference type="GO" id="GO:0009279">
    <property type="term" value="C:cell outer membrane"/>
    <property type="evidence" value="ECO:0007669"/>
    <property type="project" value="UniProtKB-SubCell"/>
</dbReference>
<dbReference type="FunFam" id="2.170.130.10:FF:000003">
    <property type="entry name" value="SusC/RagA family TonB-linked outer membrane protein"/>
    <property type="match status" value="1"/>
</dbReference>
<dbReference type="RefSeq" id="WP_108632593.1">
    <property type="nucleotide sequence ID" value="NZ_QCXX01000001.1"/>
</dbReference>
<keyword evidence="1" id="KW-0998">Cell outer membrane</keyword>
<protein>
    <submittedName>
        <fullName evidence="5">TonB-dependent receptor</fullName>
    </submittedName>
</protein>
<keyword evidence="1 2" id="KW-0472">Membrane</keyword>
<dbReference type="InterPro" id="IPR039426">
    <property type="entry name" value="TonB-dep_rcpt-like"/>
</dbReference>
<dbReference type="SUPFAM" id="SSF56935">
    <property type="entry name" value="Porins"/>
    <property type="match status" value="1"/>
</dbReference>
<feature type="domain" description="TonB-dependent receptor-like beta-barrel" evidence="3">
    <location>
        <begin position="407"/>
        <end position="980"/>
    </location>
</feature>
<dbReference type="PROSITE" id="PS52016">
    <property type="entry name" value="TONB_DEPENDENT_REC_3"/>
    <property type="match status" value="1"/>
</dbReference>
<keyword evidence="1" id="KW-1134">Transmembrane beta strand</keyword>
<keyword evidence="1" id="KW-0813">Transport</keyword>
<dbReference type="InterPro" id="IPR037066">
    <property type="entry name" value="Plug_dom_sf"/>
</dbReference>
<dbReference type="NCBIfam" id="TIGR04057">
    <property type="entry name" value="SusC_RagA_signa"/>
    <property type="match status" value="1"/>
</dbReference>
<proteinExistence type="inferred from homology"/>
<comment type="subcellular location">
    <subcellularLocation>
        <location evidence="1">Cell outer membrane</location>
        <topology evidence="1">Multi-pass membrane protein</topology>
    </subcellularLocation>
</comment>
<evidence type="ECO:0000259" key="3">
    <source>
        <dbReference type="Pfam" id="PF00593"/>
    </source>
</evidence>
<dbReference type="Pfam" id="PF13715">
    <property type="entry name" value="CarbopepD_reg_2"/>
    <property type="match status" value="1"/>
</dbReference>
<keyword evidence="1" id="KW-0812">Transmembrane</keyword>
<dbReference type="EMBL" id="QCXX01000001">
    <property type="protein sequence ID" value="PUV26304.1"/>
    <property type="molecule type" value="Genomic_DNA"/>
</dbReference>
<dbReference type="InterPro" id="IPR008969">
    <property type="entry name" value="CarboxyPept-like_regulatory"/>
</dbReference>
<dbReference type="Pfam" id="PF07715">
    <property type="entry name" value="Plug"/>
    <property type="match status" value="1"/>
</dbReference>
<evidence type="ECO:0000313" key="6">
    <source>
        <dbReference type="Proteomes" id="UP000250831"/>
    </source>
</evidence>
<feature type="domain" description="TonB-dependent receptor plug" evidence="4">
    <location>
        <begin position="111"/>
        <end position="216"/>
    </location>
</feature>
<gene>
    <name evidence="5" type="ORF">DCO56_04955</name>
</gene>
<dbReference type="NCBIfam" id="TIGR04056">
    <property type="entry name" value="OMP_RagA_SusC"/>
    <property type="match status" value="1"/>
</dbReference>
<dbReference type="Proteomes" id="UP000250831">
    <property type="component" value="Unassembled WGS sequence"/>
</dbReference>
<name>A0A363NZR1_9SPHI</name>
<dbReference type="Pfam" id="PF00593">
    <property type="entry name" value="TonB_dep_Rec_b-barrel"/>
    <property type="match status" value="1"/>
</dbReference>
<dbReference type="InterPro" id="IPR012910">
    <property type="entry name" value="Plug_dom"/>
</dbReference>
<dbReference type="InterPro" id="IPR000531">
    <property type="entry name" value="Beta-barrel_TonB"/>
</dbReference>
<organism evidence="5 6">
    <name type="scientific">Sphingobacterium athyrii</name>
    <dbReference type="NCBI Taxonomy" id="2152717"/>
    <lineage>
        <taxon>Bacteria</taxon>
        <taxon>Pseudomonadati</taxon>
        <taxon>Bacteroidota</taxon>
        <taxon>Sphingobacteriia</taxon>
        <taxon>Sphingobacteriales</taxon>
        <taxon>Sphingobacteriaceae</taxon>
        <taxon>Sphingobacterium</taxon>
    </lineage>
</organism>
<keyword evidence="5" id="KW-0675">Receptor</keyword>
<dbReference type="InterPro" id="IPR023997">
    <property type="entry name" value="TonB-dep_OMP_SusC/RagA_CS"/>
</dbReference>
<dbReference type="SUPFAM" id="SSF49464">
    <property type="entry name" value="Carboxypeptidase regulatory domain-like"/>
    <property type="match status" value="1"/>
</dbReference>
<keyword evidence="6" id="KW-1185">Reference proteome</keyword>
<dbReference type="OrthoDB" id="899266at2"/>
<evidence type="ECO:0000313" key="5">
    <source>
        <dbReference type="EMBL" id="PUV26304.1"/>
    </source>
</evidence>
<dbReference type="InterPro" id="IPR023996">
    <property type="entry name" value="TonB-dep_OMP_SusC/RagA"/>
</dbReference>
<comment type="similarity">
    <text evidence="1 2">Belongs to the TonB-dependent receptor family.</text>
</comment>
<keyword evidence="2" id="KW-0798">TonB box</keyword>
<dbReference type="Gene3D" id="2.170.130.10">
    <property type="entry name" value="TonB-dependent receptor, plug domain"/>
    <property type="match status" value="1"/>
</dbReference>
<evidence type="ECO:0000256" key="1">
    <source>
        <dbReference type="PROSITE-ProRule" id="PRU01360"/>
    </source>
</evidence>
<accession>A0A363NZR1</accession>
<reference evidence="5 6" key="1">
    <citation type="submission" date="2018-04" db="EMBL/GenBank/DDBJ databases">
        <title>Sphingobacterium sp. M46 Genome.</title>
        <authorList>
            <person name="Cheng J."/>
            <person name="Li Y."/>
        </authorList>
    </citation>
    <scope>NUCLEOTIDE SEQUENCE [LARGE SCALE GENOMIC DNA]</scope>
    <source>
        <strain evidence="5 6">M46</strain>
    </source>
</reference>
<evidence type="ECO:0000259" key="4">
    <source>
        <dbReference type="Pfam" id="PF07715"/>
    </source>
</evidence>
<sequence>MKILIFSISLLFCCQAFGQIKLKGRVVDKDSVPIINVTVRNNSMKGSTRTDIKGEFEISVERLPAEILFSGVGLIEQRIILQNQVPISVTMQSSSEKLEEVVVIGYGTQKKVNLTGSVVAVKGEELQKRPVVSTTLALQGIAPGVTVTSSSGQPGSEGESIRIRGIGTLNNNDPLILIDGVASSLNAVNANDIESISILKDAASAAIYGSRAANGVIIVTTKRAKDGRISINFGANAAIQSLIDNPKMLGALDYLELYDLAVSNDTRNFNTGVAGGRTYGQDYIANYSKMMGIDPYIYPNTNWADVVFDDYAVQQQYNLSLSGGTEKLRALSSLNIQDQNGLYPGTKLKRHNIRLNTDYLISSKVSAGIDILGRLSENRQPAGMGIAAVYRTPAIFAYKTPSGKPAANALNSNPWATSQWDGDKGYSSTKYYEVFANLKLNYKPIKSLSFDLSYVPKFNFSSVKMFNNLINYYNMEEKVVYTSPQMRSIRQEKTFTLNQDIKALATFSEAFGDHNITALVGFQQITNNYESMYARRENSEFHYDQLSAFPNINQEGSGAANEWALQSWFGRVNYNFAGKYLLEANLRYDGSSRFYTGYKWGVFPSFSAGWRFSEEAFMKKVQWLSNAKIRGSWGQLGNQDGVGDYAFSSDINLKVPVVFNGRVAEGYAATDYAIRDISWETTTMTNIGIDLGLLDNRIELVFDYYYKNTNDILMNLSIPGIMGYENNPRQNAGEVENRGWDLSLAYNGKKGDFSYRILGALSDVKNKIVDMKDVISNYNGVLTNRAGYAIGSVYGLVYDGMFPTFADAQAYSVTQFGKLQGGDIKYVDQPTVDSDGDGVLDTGDGLISEADYVVVGSTIPRYTYSFDISGKYKGFDLGLFFQGVGKRDGYLSYDLAWAFNNGSSVQEWQRDGMWQEGQTDADYPRMFISSANNIKPSSYWMQNAAYLRLKNLQFGYTLPKSLLKNISMENMRFYISCQNLFTFKHMKAGYDPEMPVTSGSAQAVTPLMRTYSFGFNVNF</sequence>
<comment type="caution">
    <text evidence="5">The sequence shown here is derived from an EMBL/GenBank/DDBJ whole genome shotgun (WGS) entry which is preliminary data.</text>
</comment>
<dbReference type="AlphaFoldDB" id="A0A363NZR1"/>